<protein>
    <submittedName>
        <fullName evidence="1">Alpha/beta hydrolase</fullName>
    </submittedName>
</protein>
<dbReference type="Proteomes" id="UP001597104">
    <property type="component" value="Unassembled WGS sequence"/>
</dbReference>
<dbReference type="InterPro" id="IPR029058">
    <property type="entry name" value="AB_hydrolase_fold"/>
</dbReference>
<dbReference type="RefSeq" id="WP_137638140.1">
    <property type="nucleotide sequence ID" value="NZ_BJDN01000019.1"/>
</dbReference>
<dbReference type="PANTHER" id="PTHR48098">
    <property type="entry name" value="ENTEROCHELIN ESTERASE-RELATED"/>
    <property type="match status" value="1"/>
</dbReference>
<proteinExistence type="predicted"/>
<dbReference type="Gene3D" id="3.40.50.1820">
    <property type="entry name" value="alpha/beta hydrolase"/>
    <property type="match status" value="1"/>
</dbReference>
<gene>
    <name evidence="1" type="ORF">ACFQZ7_08875</name>
</gene>
<sequence>MSKKLGLLVLSLIVGIGLTSSGLLFAMQPTQPVTAASTKLDRRLKMKKMPKHYRQLAADSQRGRVEQITYQTTYRNKTYQKKALVYLPAGYATNATKRYDILYLLHGATMSETSFLGHTGTDSTSRFKTLLDHEIAACKMKPTIVVTPTYYPDDRFVTSDYERDDPLNLAFARNELPNDLLPVVEKQYRTYARATDKKGLAAARRHRAFGGFSMGAITTWYVFEHDLNLFKYYVPMAGDSWTVAANGGGIAPSKTATKLARQMQRRDYQTTDFRILASVGGADGTSGSMAPQIRQMRQHPQQFTDQNLLYSIDAGGGHDLTSAANQAYNAFTQLFRK</sequence>
<keyword evidence="2" id="KW-1185">Reference proteome</keyword>
<dbReference type="InterPro" id="IPR000801">
    <property type="entry name" value="Esterase-like"/>
</dbReference>
<dbReference type="SUPFAM" id="SSF53474">
    <property type="entry name" value="alpha/beta-Hydrolases"/>
    <property type="match status" value="1"/>
</dbReference>
<comment type="caution">
    <text evidence="1">The sequence shown here is derived from an EMBL/GenBank/DDBJ whole genome shotgun (WGS) entry which is preliminary data.</text>
</comment>
<dbReference type="EMBL" id="JBHTIO010000042">
    <property type="protein sequence ID" value="MFD0897834.1"/>
    <property type="molecule type" value="Genomic_DNA"/>
</dbReference>
<evidence type="ECO:0000313" key="2">
    <source>
        <dbReference type="Proteomes" id="UP001597104"/>
    </source>
</evidence>
<dbReference type="GO" id="GO:0016787">
    <property type="term" value="F:hydrolase activity"/>
    <property type="evidence" value="ECO:0007669"/>
    <property type="project" value="UniProtKB-KW"/>
</dbReference>
<dbReference type="Pfam" id="PF00756">
    <property type="entry name" value="Esterase"/>
    <property type="match status" value="1"/>
</dbReference>
<dbReference type="PANTHER" id="PTHR48098:SF6">
    <property type="entry name" value="FERRI-BACILLIBACTIN ESTERASE BESA"/>
    <property type="match status" value="1"/>
</dbReference>
<reference evidence="2" key="1">
    <citation type="journal article" date="2019" name="Int. J. Syst. Evol. Microbiol.">
        <title>The Global Catalogue of Microorganisms (GCM) 10K type strain sequencing project: providing services to taxonomists for standard genome sequencing and annotation.</title>
        <authorList>
            <consortium name="The Broad Institute Genomics Platform"/>
            <consortium name="The Broad Institute Genome Sequencing Center for Infectious Disease"/>
            <person name="Wu L."/>
            <person name="Ma J."/>
        </authorList>
    </citation>
    <scope>NUCLEOTIDE SEQUENCE [LARGE SCALE GENOMIC DNA]</scope>
    <source>
        <strain evidence="2">CCM 8925</strain>
    </source>
</reference>
<accession>A0ABW3EEJ2</accession>
<evidence type="ECO:0000313" key="1">
    <source>
        <dbReference type="EMBL" id="MFD0897834.1"/>
    </source>
</evidence>
<dbReference type="InterPro" id="IPR050583">
    <property type="entry name" value="Mycobacterial_A85_antigen"/>
</dbReference>
<keyword evidence="1" id="KW-0378">Hydrolase</keyword>
<organism evidence="1 2">
    <name type="scientific">Loigolactobacillus binensis</name>
    <dbReference type="NCBI Taxonomy" id="2559922"/>
    <lineage>
        <taxon>Bacteria</taxon>
        <taxon>Bacillati</taxon>
        <taxon>Bacillota</taxon>
        <taxon>Bacilli</taxon>
        <taxon>Lactobacillales</taxon>
        <taxon>Lactobacillaceae</taxon>
        <taxon>Loigolactobacillus</taxon>
    </lineage>
</organism>
<name>A0ABW3EEJ2_9LACO</name>